<dbReference type="KEGG" id="nhu:H0264_23655"/>
<name>A0A7D6ZEL9_9NOCA</name>
<proteinExistence type="predicted"/>
<dbReference type="EMBL" id="CP059399">
    <property type="protein sequence ID" value="QLY28367.1"/>
    <property type="molecule type" value="Genomic_DNA"/>
</dbReference>
<dbReference type="Proteomes" id="UP000515512">
    <property type="component" value="Chromosome"/>
</dbReference>
<organism evidence="1 2">
    <name type="scientific">Nocardia huaxiensis</name>
    <dbReference type="NCBI Taxonomy" id="2755382"/>
    <lineage>
        <taxon>Bacteria</taxon>
        <taxon>Bacillati</taxon>
        <taxon>Actinomycetota</taxon>
        <taxon>Actinomycetes</taxon>
        <taxon>Mycobacteriales</taxon>
        <taxon>Nocardiaceae</taxon>
        <taxon>Nocardia</taxon>
    </lineage>
</organism>
<dbReference type="AlphaFoldDB" id="A0A7D6ZEL9"/>
<sequence length="407" mass="43216">MSDLVTRAQVTLLSRTLHVSEDKLAHLEKLGAANLHELQERMAKAIFAQHNSTFSRLTLLVPVIPLSISIPLVQRMVPAVMAGRAAGAIGVDHPKKAAEAVGMLKPSYAADAAPYMDPHAVGQLADVAPAEPVMGIINEILRRRDYVTAGPFLGYATPELVRAVEDSVHDDEGLILAASYAYSGENISVIIRHLLAGTGKRIPRLVQTIIQGSTELRLAALSVFARCDADVIVAIGDILFEVGTPEEIADLISAFIADGAVPESMRFVGQLSPSALDELAANPIAADAESVHAIVAAVADSTEPAVWRGLLELAVRTEPAVTRRISGQISHAEAETLTGLPQVLDAGDLWPRLLELLAAAEADAQSRIGAAWAALPDSERPELDSRIAELGLSAQLESLRNTVRIAN</sequence>
<reference evidence="1 2" key="1">
    <citation type="submission" date="2020-07" db="EMBL/GenBank/DDBJ databases">
        <authorList>
            <person name="Zhuang K."/>
            <person name="Ran Y."/>
        </authorList>
    </citation>
    <scope>NUCLEOTIDE SEQUENCE [LARGE SCALE GENOMIC DNA]</scope>
    <source>
        <strain evidence="1 2">WCH-YHL-001</strain>
    </source>
</reference>
<gene>
    <name evidence="1" type="ORF">H0264_23655</name>
</gene>
<evidence type="ECO:0000313" key="1">
    <source>
        <dbReference type="EMBL" id="QLY28367.1"/>
    </source>
</evidence>
<protein>
    <submittedName>
        <fullName evidence="1">Uncharacterized protein</fullName>
    </submittedName>
</protein>
<accession>A0A7D6ZEL9</accession>
<evidence type="ECO:0000313" key="2">
    <source>
        <dbReference type="Proteomes" id="UP000515512"/>
    </source>
</evidence>
<keyword evidence="2" id="KW-1185">Reference proteome</keyword>
<dbReference type="RefSeq" id="WP_181579575.1">
    <property type="nucleotide sequence ID" value="NZ_CP059399.1"/>
</dbReference>